<dbReference type="SUPFAM" id="SSF52172">
    <property type="entry name" value="CheY-like"/>
    <property type="match status" value="1"/>
</dbReference>
<dbReference type="OrthoDB" id="9808843at2"/>
<dbReference type="InterPro" id="IPR039420">
    <property type="entry name" value="WalR-like"/>
</dbReference>
<dbReference type="PRINTS" id="PR00038">
    <property type="entry name" value="HTHLUXR"/>
</dbReference>
<reference evidence="9" key="1">
    <citation type="submission" date="2016-10" db="EMBL/GenBank/DDBJ databases">
        <authorList>
            <person name="Varghese N."/>
            <person name="Submissions S."/>
        </authorList>
    </citation>
    <scope>NUCLEOTIDE SEQUENCE [LARGE SCALE GENOMIC DNA]</scope>
    <source>
        <strain evidence="9">CGMCC 1.6963</strain>
    </source>
</reference>
<dbReference type="STRING" id="587636.SAMN05216199_1522"/>
<proteinExistence type="predicted"/>
<dbReference type="InterPro" id="IPR000792">
    <property type="entry name" value="Tscrpt_reg_LuxR_C"/>
</dbReference>
<dbReference type="SMART" id="SM00448">
    <property type="entry name" value="REC"/>
    <property type="match status" value="1"/>
</dbReference>
<dbReference type="SMART" id="SM00421">
    <property type="entry name" value="HTH_LUXR"/>
    <property type="match status" value="1"/>
</dbReference>
<feature type="modified residue" description="4-aspartylphosphate" evidence="5">
    <location>
        <position position="55"/>
    </location>
</feature>
<evidence type="ECO:0000256" key="1">
    <source>
        <dbReference type="ARBA" id="ARBA00022553"/>
    </source>
</evidence>
<dbReference type="GO" id="GO:0000160">
    <property type="term" value="P:phosphorelay signal transduction system"/>
    <property type="evidence" value="ECO:0007669"/>
    <property type="project" value="InterPro"/>
</dbReference>
<evidence type="ECO:0000259" key="6">
    <source>
        <dbReference type="PROSITE" id="PS50043"/>
    </source>
</evidence>
<dbReference type="Proteomes" id="UP000199019">
    <property type="component" value="Unassembled WGS sequence"/>
</dbReference>
<dbReference type="GO" id="GO:0006355">
    <property type="term" value="P:regulation of DNA-templated transcription"/>
    <property type="evidence" value="ECO:0007669"/>
    <property type="project" value="InterPro"/>
</dbReference>
<accession>A0A1H9TCA7</accession>
<evidence type="ECO:0000313" key="8">
    <source>
        <dbReference type="EMBL" id="SER94429.1"/>
    </source>
</evidence>
<keyword evidence="1 5" id="KW-0597">Phosphoprotein</keyword>
<feature type="domain" description="HTH luxR-type" evidence="6">
    <location>
        <begin position="145"/>
        <end position="210"/>
    </location>
</feature>
<dbReference type="Pfam" id="PF00196">
    <property type="entry name" value="GerE"/>
    <property type="match status" value="1"/>
</dbReference>
<dbReference type="InterPro" id="IPR058245">
    <property type="entry name" value="NreC/VraR/RcsB-like_REC"/>
</dbReference>
<dbReference type="RefSeq" id="WP_091756854.1">
    <property type="nucleotide sequence ID" value="NZ_FOHB01000002.1"/>
</dbReference>
<evidence type="ECO:0000256" key="5">
    <source>
        <dbReference type="PROSITE-ProRule" id="PRU00169"/>
    </source>
</evidence>
<dbReference type="InterPro" id="IPR016032">
    <property type="entry name" value="Sig_transdc_resp-reg_C-effctor"/>
</dbReference>
<evidence type="ECO:0000313" key="9">
    <source>
        <dbReference type="Proteomes" id="UP000199019"/>
    </source>
</evidence>
<dbReference type="Gene3D" id="3.40.50.2300">
    <property type="match status" value="1"/>
</dbReference>
<dbReference type="InterPro" id="IPR011006">
    <property type="entry name" value="CheY-like_superfamily"/>
</dbReference>
<dbReference type="GO" id="GO:0003677">
    <property type="term" value="F:DNA binding"/>
    <property type="evidence" value="ECO:0007669"/>
    <property type="project" value="UniProtKB-KW"/>
</dbReference>
<evidence type="ECO:0000256" key="4">
    <source>
        <dbReference type="ARBA" id="ARBA00023163"/>
    </source>
</evidence>
<feature type="domain" description="Response regulatory" evidence="7">
    <location>
        <begin position="4"/>
        <end position="120"/>
    </location>
</feature>
<sequence length="213" mass="22435">MTVRVLVVDDHPLYREGLVTVLATLPDSEVVGEADNGEQAVRLAHELAPDVVLMDLHMPVLNGVDATRAITAADPGVAVLVLTMLDGDESVFAALRAGARGYLLKGADRAEIARALESVSQGQVVFSAGIAPRVLAYFSGGGSVTATPFPDLTDREREVLDLVARGLTNAEIARRLFVSDKTVRNHVSNVFAKLQVAGRAEAVARARDAGLGA</sequence>
<evidence type="ECO:0000256" key="2">
    <source>
        <dbReference type="ARBA" id="ARBA00023015"/>
    </source>
</evidence>
<keyword evidence="2" id="KW-0805">Transcription regulation</keyword>
<dbReference type="CDD" id="cd17535">
    <property type="entry name" value="REC_NarL-like"/>
    <property type="match status" value="1"/>
</dbReference>
<dbReference type="InterPro" id="IPR001789">
    <property type="entry name" value="Sig_transdc_resp-reg_receiver"/>
</dbReference>
<dbReference type="Pfam" id="PF00072">
    <property type="entry name" value="Response_reg"/>
    <property type="match status" value="1"/>
</dbReference>
<dbReference type="CDD" id="cd06170">
    <property type="entry name" value="LuxR_C_like"/>
    <property type="match status" value="1"/>
</dbReference>
<keyword evidence="4" id="KW-0804">Transcription</keyword>
<dbReference type="PROSITE" id="PS50043">
    <property type="entry name" value="HTH_LUXR_2"/>
    <property type="match status" value="1"/>
</dbReference>
<organism evidence="8 9">
    <name type="scientific">Pedococcus cremeus</name>
    <dbReference type="NCBI Taxonomy" id="587636"/>
    <lineage>
        <taxon>Bacteria</taxon>
        <taxon>Bacillati</taxon>
        <taxon>Actinomycetota</taxon>
        <taxon>Actinomycetes</taxon>
        <taxon>Micrococcales</taxon>
        <taxon>Intrasporangiaceae</taxon>
        <taxon>Pedococcus</taxon>
    </lineage>
</organism>
<dbReference type="PANTHER" id="PTHR43214">
    <property type="entry name" value="TWO-COMPONENT RESPONSE REGULATOR"/>
    <property type="match status" value="1"/>
</dbReference>
<protein>
    <submittedName>
        <fullName evidence="8">Two component transcriptional regulator, LuxR family</fullName>
    </submittedName>
</protein>
<dbReference type="PROSITE" id="PS00622">
    <property type="entry name" value="HTH_LUXR_1"/>
    <property type="match status" value="1"/>
</dbReference>
<evidence type="ECO:0000259" key="7">
    <source>
        <dbReference type="PROSITE" id="PS50110"/>
    </source>
</evidence>
<evidence type="ECO:0000256" key="3">
    <source>
        <dbReference type="ARBA" id="ARBA00023125"/>
    </source>
</evidence>
<dbReference type="SUPFAM" id="SSF46894">
    <property type="entry name" value="C-terminal effector domain of the bipartite response regulators"/>
    <property type="match status" value="1"/>
</dbReference>
<dbReference type="EMBL" id="FOHB01000002">
    <property type="protein sequence ID" value="SER94429.1"/>
    <property type="molecule type" value="Genomic_DNA"/>
</dbReference>
<keyword evidence="9" id="KW-1185">Reference proteome</keyword>
<dbReference type="AlphaFoldDB" id="A0A1H9TCA7"/>
<gene>
    <name evidence="8" type="ORF">SAMN05216199_1522</name>
</gene>
<dbReference type="PANTHER" id="PTHR43214:SF24">
    <property type="entry name" value="TRANSCRIPTIONAL REGULATORY PROTEIN NARL-RELATED"/>
    <property type="match status" value="1"/>
</dbReference>
<keyword evidence="3" id="KW-0238">DNA-binding</keyword>
<dbReference type="PROSITE" id="PS50110">
    <property type="entry name" value="RESPONSE_REGULATORY"/>
    <property type="match status" value="1"/>
</dbReference>
<name>A0A1H9TCA7_9MICO</name>